<name>A0A9K3KMN4_9STRA</name>
<feature type="chain" id="PRO_5039952128" evidence="2">
    <location>
        <begin position="27"/>
        <end position="481"/>
    </location>
</feature>
<dbReference type="Proteomes" id="UP000693970">
    <property type="component" value="Unassembled WGS sequence"/>
</dbReference>
<keyword evidence="4" id="KW-1185">Reference proteome</keyword>
<evidence type="ECO:0000256" key="2">
    <source>
        <dbReference type="SAM" id="SignalP"/>
    </source>
</evidence>
<evidence type="ECO:0000256" key="1">
    <source>
        <dbReference type="SAM" id="MobiDB-lite"/>
    </source>
</evidence>
<reference evidence="3" key="1">
    <citation type="journal article" date="2021" name="Sci. Rep.">
        <title>Diploid genomic architecture of Nitzschia inconspicua, an elite biomass production diatom.</title>
        <authorList>
            <person name="Oliver A."/>
            <person name="Podell S."/>
            <person name="Pinowska A."/>
            <person name="Traller J.C."/>
            <person name="Smith S.R."/>
            <person name="McClure R."/>
            <person name="Beliaev A."/>
            <person name="Bohutskyi P."/>
            <person name="Hill E.A."/>
            <person name="Rabines A."/>
            <person name="Zheng H."/>
            <person name="Allen L.Z."/>
            <person name="Kuo A."/>
            <person name="Grigoriev I.V."/>
            <person name="Allen A.E."/>
            <person name="Hazlebeck D."/>
            <person name="Allen E.E."/>
        </authorList>
    </citation>
    <scope>NUCLEOTIDE SEQUENCE</scope>
    <source>
        <strain evidence="3">Hildebrandi</strain>
    </source>
</reference>
<feature type="signal peptide" evidence="2">
    <location>
        <begin position="1"/>
        <end position="26"/>
    </location>
</feature>
<protein>
    <submittedName>
        <fullName evidence="3">Uncharacterized protein</fullName>
    </submittedName>
</protein>
<dbReference type="OrthoDB" id="195614at2759"/>
<feature type="region of interest" description="Disordered" evidence="1">
    <location>
        <begin position="39"/>
        <end position="78"/>
    </location>
</feature>
<proteinExistence type="predicted"/>
<sequence>MNLTTIGQGSSLALMLFLCQSISIDAFQISTRNVRRATGTLGKSSTRAPSLRSIPSRTTTTTTTLHASDDGTPAASPQQGLVAMGSALQSQLASAFSQLEESDQCDAILTGLCAKILDDPSMKGQEVIVALQDPLNLLEEMNSRRVVAGSRSIMALVDAAAAASDAKTMAKVMSLASKNRSINQYGILQREITPLPVRRDSRVKCPDGRTRTRGERLDSLPDVPRDDRGREVTSALAVTSVLSLCWVAGVLGLDDITPLTNTLWVVIVLVGVVDNFFDLIKFGVNTFGNDKIGNVPDSLPLGLGSGQLTGTVVKGFNRLMQVDTERECECEASAFFTAYTLGLPCFSFRPNALEAAVMAAESAQKDNDLDPLLTNNGIMKILVWLMSPVAMENVKHAQLIQSDPREAEGFLNRLERSNFIDKNELWWLSEGPEEKEDMLKWAYTEADLLLRRQSTAVNDITERLASGAATVGDCVASVENY</sequence>
<evidence type="ECO:0000313" key="3">
    <source>
        <dbReference type="EMBL" id="KAG7346490.1"/>
    </source>
</evidence>
<reference evidence="3" key="2">
    <citation type="submission" date="2021-04" db="EMBL/GenBank/DDBJ databases">
        <authorList>
            <person name="Podell S."/>
        </authorList>
    </citation>
    <scope>NUCLEOTIDE SEQUENCE</scope>
    <source>
        <strain evidence="3">Hildebrandi</strain>
    </source>
</reference>
<gene>
    <name evidence="3" type="ORF">IV203_005558</name>
</gene>
<evidence type="ECO:0000313" key="4">
    <source>
        <dbReference type="Proteomes" id="UP000693970"/>
    </source>
</evidence>
<dbReference type="AlphaFoldDB" id="A0A9K3KMN4"/>
<feature type="region of interest" description="Disordered" evidence="1">
    <location>
        <begin position="207"/>
        <end position="226"/>
    </location>
</feature>
<organism evidence="3 4">
    <name type="scientific">Nitzschia inconspicua</name>
    <dbReference type="NCBI Taxonomy" id="303405"/>
    <lineage>
        <taxon>Eukaryota</taxon>
        <taxon>Sar</taxon>
        <taxon>Stramenopiles</taxon>
        <taxon>Ochrophyta</taxon>
        <taxon>Bacillariophyta</taxon>
        <taxon>Bacillariophyceae</taxon>
        <taxon>Bacillariophycidae</taxon>
        <taxon>Bacillariales</taxon>
        <taxon>Bacillariaceae</taxon>
        <taxon>Nitzschia</taxon>
    </lineage>
</organism>
<keyword evidence="2" id="KW-0732">Signal</keyword>
<dbReference type="EMBL" id="JAGRRH010000021">
    <property type="protein sequence ID" value="KAG7346490.1"/>
    <property type="molecule type" value="Genomic_DNA"/>
</dbReference>
<accession>A0A9K3KMN4</accession>
<feature type="compositionally biased region" description="Polar residues" evidence="1">
    <location>
        <begin position="41"/>
        <end position="57"/>
    </location>
</feature>
<comment type="caution">
    <text evidence="3">The sequence shown here is derived from an EMBL/GenBank/DDBJ whole genome shotgun (WGS) entry which is preliminary data.</text>
</comment>